<reference evidence="2" key="1">
    <citation type="submission" date="2018-04" db="EMBL/GenBank/DDBJ databases">
        <title>WGS assembly of Panicum hallii.</title>
        <authorList>
            <person name="Lovell J."/>
            <person name="Jenkins J."/>
            <person name="Lowry D."/>
            <person name="Mamidi S."/>
            <person name="Sreedasyam A."/>
            <person name="Weng X."/>
            <person name="Barry K."/>
            <person name="Bonette J."/>
            <person name="Campitelli B."/>
            <person name="Daum C."/>
            <person name="Gordon S."/>
            <person name="Gould B."/>
            <person name="Lipzen A."/>
            <person name="Macqueen A."/>
            <person name="Palacio-Mejia J."/>
            <person name="Plott C."/>
            <person name="Shakirov E."/>
            <person name="Shu S."/>
            <person name="Yoshinaga Y."/>
            <person name="Zane M."/>
            <person name="Rokhsar D."/>
            <person name="Grimwood J."/>
            <person name="Schmutz J."/>
            <person name="Juenger T."/>
        </authorList>
    </citation>
    <scope>NUCLEOTIDE SEQUENCE [LARGE SCALE GENOMIC DNA]</scope>
    <source>
        <strain evidence="2">FIL2</strain>
    </source>
</reference>
<sequence length="66" mass="6760">MARAAQGVDDGGGCGVRGTYVRQSQNGESRAAPRTPRTASTMRAMSPCSRASSSSRRSGATAILSN</sequence>
<dbReference type="EMBL" id="CM008046">
    <property type="protein sequence ID" value="PAN06821.1"/>
    <property type="molecule type" value="Genomic_DNA"/>
</dbReference>
<gene>
    <name evidence="2" type="ORF">PAHAL_1G290600</name>
</gene>
<accession>A0A2S3GQH8</accession>
<proteinExistence type="predicted"/>
<dbReference type="Proteomes" id="UP000243499">
    <property type="component" value="Chromosome 1"/>
</dbReference>
<dbReference type="AlphaFoldDB" id="A0A2S3GQH8"/>
<protein>
    <submittedName>
        <fullName evidence="2">Uncharacterized protein</fullName>
    </submittedName>
</protein>
<feature type="region of interest" description="Disordered" evidence="1">
    <location>
        <begin position="1"/>
        <end position="66"/>
    </location>
</feature>
<evidence type="ECO:0000313" key="2">
    <source>
        <dbReference type="EMBL" id="PAN06821.1"/>
    </source>
</evidence>
<dbReference type="Gramene" id="PAN06821">
    <property type="protein sequence ID" value="PAN06821"/>
    <property type="gene ID" value="PAHAL_1G290600"/>
</dbReference>
<name>A0A2S3GQH8_9POAL</name>
<evidence type="ECO:0000256" key="1">
    <source>
        <dbReference type="SAM" id="MobiDB-lite"/>
    </source>
</evidence>
<feature type="compositionally biased region" description="Low complexity" evidence="1">
    <location>
        <begin position="43"/>
        <end position="66"/>
    </location>
</feature>
<organism evidence="2">
    <name type="scientific">Panicum hallii</name>
    <dbReference type="NCBI Taxonomy" id="206008"/>
    <lineage>
        <taxon>Eukaryota</taxon>
        <taxon>Viridiplantae</taxon>
        <taxon>Streptophyta</taxon>
        <taxon>Embryophyta</taxon>
        <taxon>Tracheophyta</taxon>
        <taxon>Spermatophyta</taxon>
        <taxon>Magnoliopsida</taxon>
        <taxon>Liliopsida</taxon>
        <taxon>Poales</taxon>
        <taxon>Poaceae</taxon>
        <taxon>PACMAD clade</taxon>
        <taxon>Panicoideae</taxon>
        <taxon>Panicodae</taxon>
        <taxon>Paniceae</taxon>
        <taxon>Panicinae</taxon>
        <taxon>Panicum</taxon>
        <taxon>Panicum sect. Panicum</taxon>
    </lineage>
</organism>